<protein>
    <submittedName>
        <fullName evidence="1">Uncharacterized protein</fullName>
    </submittedName>
</protein>
<accession>A0A5E7TFE2</accession>
<reference evidence="1 2" key="1">
    <citation type="submission" date="2019-09" db="EMBL/GenBank/DDBJ databases">
        <authorList>
            <person name="Chandra G."/>
            <person name="Truman W A."/>
        </authorList>
    </citation>
    <scope>NUCLEOTIDE SEQUENCE [LARGE SCALE GENOMIC DNA]</scope>
    <source>
        <strain evidence="1">PS928</strain>
    </source>
</reference>
<dbReference type="Proteomes" id="UP000381378">
    <property type="component" value="Unassembled WGS sequence"/>
</dbReference>
<gene>
    <name evidence="1" type="ORF">PS928_02200</name>
</gene>
<dbReference type="RefSeq" id="WP_178110511.1">
    <property type="nucleotide sequence ID" value="NZ_CABVJF010000007.1"/>
</dbReference>
<dbReference type="EMBL" id="CABVJF010000007">
    <property type="protein sequence ID" value="VVP97034.1"/>
    <property type="molecule type" value="Genomic_DNA"/>
</dbReference>
<proteinExistence type="predicted"/>
<name>A0A5E7TFE2_PSEFL</name>
<evidence type="ECO:0000313" key="1">
    <source>
        <dbReference type="EMBL" id="VVP97034.1"/>
    </source>
</evidence>
<sequence>MDTQLTKVSHPVRAAAKHENGIVPNDRLPIPGHRGMERLAFRSEGLIDTRCDGKQLFYRISSPATKVVTQTLYQQFRFAEAS</sequence>
<dbReference type="AlphaFoldDB" id="A0A5E7TFE2"/>
<organism evidence="1 2">
    <name type="scientific">Pseudomonas fluorescens</name>
    <dbReference type="NCBI Taxonomy" id="294"/>
    <lineage>
        <taxon>Bacteria</taxon>
        <taxon>Pseudomonadati</taxon>
        <taxon>Pseudomonadota</taxon>
        <taxon>Gammaproteobacteria</taxon>
        <taxon>Pseudomonadales</taxon>
        <taxon>Pseudomonadaceae</taxon>
        <taxon>Pseudomonas</taxon>
    </lineage>
</organism>
<evidence type="ECO:0000313" key="2">
    <source>
        <dbReference type="Proteomes" id="UP000381378"/>
    </source>
</evidence>